<dbReference type="PANTHER" id="PTHR43808:SF17">
    <property type="entry name" value="PEPTIDASE M20"/>
    <property type="match status" value="1"/>
</dbReference>
<protein>
    <submittedName>
        <fullName evidence="4">M20/M25/M40 family metallo-hydrolase</fullName>
    </submittedName>
</protein>
<accession>A0ABT3PVW7</accession>
<dbReference type="Pfam" id="PF01546">
    <property type="entry name" value="Peptidase_M20"/>
    <property type="match status" value="1"/>
</dbReference>
<evidence type="ECO:0000313" key="4">
    <source>
        <dbReference type="EMBL" id="MCW9712000.1"/>
    </source>
</evidence>
<dbReference type="Gene3D" id="3.30.70.360">
    <property type="match status" value="1"/>
</dbReference>
<dbReference type="EMBL" id="JAJNDC010000001">
    <property type="protein sequence ID" value="MCW9712000.1"/>
    <property type="molecule type" value="Genomic_DNA"/>
</dbReference>
<keyword evidence="5" id="KW-1185">Reference proteome</keyword>
<dbReference type="InterPro" id="IPR002933">
    <property type="entry name" value="Peptidase_M20"/>
</dbReference>
<dbReference type="SUPFAM" id="SSF55031">
    <property type="entry name" value="Bacterial exopeptidase dimerisation domain"/>
    <property type="match status" value="1"/>
</dbReference>
<dbReference type="Gene3D" id="3.40.630.10">
    <property type="entry name" value="Zn peptidases"/>
    <property type="match status" value="1"/>
</dbReference>
<dbReference type="Pfam" id="PF07687">
    <property type="entry name" value="M20_dimer"/>
    <property type="match status" value="1"/>
</dbReference>
<gene>
    <name evidence="4" type="ORF">LQ318_03700</name>
</gene>
<keyword evidence="2" id="KW-0378">Hydrolase</keyword>
<name>A0ABT3PVW7_9BACT</name>
<proteinExistence type="predicted"/>
<feature type="domain" description="Peptidase M20 dimerisation" evidence="3">
    <location>
        <begin position="211"/>
        <end position="283"/>
    </location>
</feature>
<evidence type="ECO:0000313" key="5">
    <source>
        <dbReference type="Proteomes" id="UP001207337"/>
    </source>
</evidence>
<dbReference type="RefSeq" id="WP_265787633.1">
    <property type="nucleotide sequence ID" value="NZ_BAABRS010000001.1"/>
</dbReference>
<dbReference type="InterPro" id="IPR036264">
    <property type="entry name" value="Bact_exopeptidase_dim_dom"/>
</dbReference>
<dbReference type="SUPFAM" id="SSF53187">
    <property type="entry name" value="Zn-dependent exopeptidases"/>
    <property type="match status" value="1"/>
</dbReference>
<comment type="caution">
    <text evidence="4">The sequence shown here is derived from an EMBL/GenBank/DDBJ whole genome shotgun (WGS) entry which is preliminary data.</text>
</comment>
<keyword evidence="1" id="KW-0479">Metal-binding</keyword>
<organism evidence="4 5">
    <name type="scientific">Fodinibius salicampi</name>
    <dbReference type="NCBI Taxonomy" id="1920655"/>
    <lineage>
        <taxon>Bacteria</taxon>
        <taxon>Pseudomonadati</taxon>
        <taxon>Balneolota</taxon>
        <taxon>Balneolia</taxon>
        <taxon>Balneolales</taxon>
        <taxon>Balneolaceae</taxon>
        <taxon>Fodinibius</taxon>
    </lineage>
</organism>
<dbReference type="Proteomes" id="UP001207337">
    <property type="component" value="Unassembled WGS sequence"/>
</dbReference>
<evidence type="ECO:0000256" key="2">
    <source>
        <dbReference type="ARBA" id="ARBA00022801"/>
    </source>
</evidence>
<reference evidence="4 5" key="1">
    <citation type="submission" date="2021-11" db="EMBL/GenBank/DDBJ databases">
        <title>Aliifidinibius sp. nov., a new bacterium isolated from saline soil.</title>
        <authorList>
            <person name="Galisteo C."/>
            <person name="De La Haba R."/>
            <person name="Sanchez-Porro C."/>
            <person name="Ventosa A."/>
        </authorList>
    </citation>
    <scope>NUCLEOTIDE SEQUENCE [LARGE SCALE GENOMIC DNA]</scope>
    <source>
        <strain evidence="4 5">KACC 190600</strain>
    </source>
</reference>
<dbReference type="InterPro" id="IPR050072">
    <property type="entry name" value="Peptidase_M20A"/>
</dbReference>
<sequence>MEKSFEDILGSLSNIREKAQELREILLANLVMAGEIPAPTFEEEERIEFLMNRFKEAEITKNSVDEVGNGIGIIEGNISEDNILIVAHADTVFNAKVDHTIQIQPESVSGAGVADNSLGIAVLATLPIILEKMDIQLNHNLILMGASRSLGRGNLEGLRFFLSNFNQPIKAGIGLEGVELGRLSHTSIGMKRGEIVCRVPEEYDWSRFGDASAILTLNEVINHINELRLPQRPRTSVVMGSIEGGSSFNTTALNAKLQFEIRSESSDMVQDLHQSMEEIVSEVSSRSGDTINLDIFAQREPGGISFSHPLVRRTRRIMDQLKIKPRPGPSTSELSAFIDKDIPAITLGLTHGDNIHETNESIEIEPIYTGIAQIIGTLLAIDGGYCEED</sequence>
<dbReference type="InterPro" id="IPR011650">
    <property type="entry name" value="Peptidase_M20_dimer"/>
</dbReference>
<evidence type="ECO:0000259" key="3">
    <source>
        <dbReference type="Pfam" id="PF07687"/>
    </source>
</evidence>
<evidence type="ECO:0000256" key="1">
    <source>
        <dbReference type="ARBA" id="ARBA00022723"/>
    </source>
</evidence>
<dbReference type="PANTHER" id="PTHR43808">
    <property type="entry name" value="ACETYLORNITHINE DEACETYLASE"/>
    <property type="match status" value="1"/>
</dbReference>